<organism evidence="1 2">
    <name type="scientific">Phycicoccus sonneratiae</name>
    <dbReference type="NCBI Taxonomy" id="2807628"/>
    <lineage>
        <taxon>Bacteria</taxon>
        <taxon>Bacillati</taxon>
        <taxon>Actinomycetota</taxon>
        <taxon>Actinomycetes</taxon>
        <taxon>Micrococcales</taxon>
        <taxon>Intrasporangiaceae</taxon>
        <taxon>Phycicoccus</taxon>
    </lineage>
</organism>
<dbReference type="InterPro" id="IPR039498">
    <property type="entry name" value="NTP_transf_5"/>
</dbReference>
<keyword evidence="2" id="KW-1185">Reference proteome</keyword>
<reference evidence="1" key="1">
    <citation type="submission" date="2021-02" db="EMBL/GenBank/DDBJ databases">
        <title>Phycicoccus sp. MQZ13P-5T, whole genome shotgun sequence.</title>
        <authorList>
            <person name="Tuo L."/>
        </authorList>
    </citation>
    <scope>NUCLEOTIDE SEQUENCE</scope>
    <source>
        <strain evidence="1">MQZ13P-5</strain>
    </source>
</reference>
<evidence type="ECO:0000313" key="1">
    <source>
        <dbReference type="EMBL" id="MBM6399147.1"/>
    </source>
</evidence>
<protein>
    <submittedName>
        <fullName evidence="1">Nucleotidyltransferase family protein</fullName>
    </submittedName>
</protein>
<accession>A0ABS2CGZ7</accession>
<comment type="caution">
    <text evidence="1">The sequence shown here is derived from an EMBL/GenBank/DDBJ whole genome shotgun (WGS) entry which is preliminary data.</text>
</comment>
<proteinExistence type="predicted"/>
<evidence type="ECO:0000313" key="2">
    <source>
        <dbReference type="Proteomes" id="UP001430172"/>
    </source>
</evidence>
<dbReference type="Proteomes" id="UP001430172">
    <property type="component" value="Unassembled WGS sequence"/>
</dbReference>
<dbReference type="Pfam" id="PF14907">
    <property type="entry name" value="NTP_transf_5"/>
    <property type="match status" value="1"/>
</dbReference>
<name>A0ABS2CGZ7_9MICO</name>
<dbReference type="EMBL" id="JAFDVD010000003">
    <property type="protein sequence ID" value="MBM6399147.1"/>
    <property type="molecule type" value="Genomic_DNA"/>
</dbReference>
<gene>
    <name evidence="1" type="ORF">JQN70_01975</name>
</gene>
<dbReference type="RefSeq" id="WP_204129621.1">
    <property type="nucleotide sequence ID" value="NZ_JAFDVD010000003.1"/>
</dbReference>
<sequence length="288" mass="31042">MPEARDVPTSVRVALAHAAVQRLADEAGADVLHIKGPAVAPGLRPWASGGSDVDVIVRPEHLERLMSALDAHGWRSETTFEAGSAFDHAANLFHPSWGLLDVHRLYPGMERDPSGAFAVLWEDRGRTSIAHVPCVVPDPLAQSLVLLLHAARTPTGGEHPDVPANWTRRTDAERDAIRSLAVRTGSTVGLAAATGDLAAHAGTPEAALWEVFTEGGDRLDEWRARWRAARGPRAKASVAVRSLGVNRYYLAQRLGHEPTRTEVAREALARFAHLGRALAARATAAVRR</sequence>